<keyword evidence="3 6" id="KW-0378">Hydrolase</keyword>
<organism evidence="11 12">
    <name type="scientific">Ophiocordyceps australis</name>
    <dbReference type="NCBI Taxonomy" id="1399860"/>
    <lineage>
        <taxon>Eukaryota</taxon>
        <taxon>Fungi</taxon>
        <taxon>Dikarya</taxon>
        <taxon>Ascomycota</taxon>
        <taxon>Pezizomycotina</taxon>
        <taxon>Sordariomycetes</taxon>
        <taxon>Hypocreomycetidae</taxon>
        <taxon>Hypocreales</taxon>
        <taxon>Ophiocordycipitaceae</taxon>
        <taxon>Ophiocordyceps</taxon>
    </lineage>
</organism>
<evidence type="ECO:0000256" key="4">
    <source>
        <dbReference type="ARBA" id="ARBA00023180"/>
    </source>
</evidence>
<keyword evidence="5 6" id="KW-0326">Glycosidase</keyword>
<evidence type="ECO:0000256" key="1">
    <source>
        <dbReference type="ARBA" id="ARBA00001231"/>
    </source>
</evidence>
<dbReference type="InterPro" id="IPR015883">
    <property type="entry name" value="Glyco_hydro_20_cat"/>
</dbReference>
<dbReference type="STRING" id="1399860.A0A2C5Y559"/>
<dbReference type="PANTHER" id="PTHR22600:SF58">
    <property type="entry name" value="BETA-HEXOSAMINIDASE"/>
    <property type="match status" value="1"/>
</dbReference>
<feature type="domain" description="Beta-hexosaminidase eukaryotic type N-terminal" evidence="10">
    <location>
        <begin position="20"/>
        <end position="165"/>
    </location>
</feature>
<feature type="domain" description="Glycoside hydrolase family 20 catalytic" evidence="9">
    <location>
        <begin position="192"/>
        <end position="287"/>
    </location>
</feature>
<evidence type="ECO:0000259" key="10">
    <source>
        <dbReference type="Pfam" id="PF14845"/>
    </source>
</evidence>
<dbReference type="PIRSF" id="PIRSF001093">
    <property type="entry name" value="B-hxosamndse_ab_euk"/>
    <property type="match status" value="1"/>
</dbReference>
<evidence type="ECO:0000256" key="2">
    <source>
        <dbReference type="ARBA" id="ARBA00006285"/>
    </source>
</evidence>
<dbReference type="InterPro" id="IPR029019">
    <property type="entry name" value="HEX_eukaryotic_N"/>
</dbReference>
<dbReference type="SUPFAM" id="SSF55545">
    <property type="entry name" value="beta-N-acetylhexosaminidase-like domain"/>
    <property type="match status" value="1"/>
</dbReference>
<keyword evidence="4" id="KW-0325">Glycoprotein</keyword>
<feature type="chain" id="PRO_5013333345" description="Beta-hexosaminidase" evidence="8">
    <location>
        <begin position="20"/>
        <end position="557"/>
    </location>
</feature>
<dbReference type="OrthoDB" id="428480at2759"/>
<dbReference type="InterPro" id="IPR017853">
    <property type="entry name" value="GH"/>
</dbReference>
<dbReference type="Gene3D" id="3.30.379.10">
    <property type="entry name" value="Chitobiase/beta-hexosaminidase domain 2-like"/>
    <property type="match status" value="1"/>
</dbReference>
<dbReference type="GO" id="GO:0016231">
    <property type="term" value="F:beta-N-acetylglucosaminidase activity"/>
    <property type="evidence" value="ECO:0007669"/>
    <property type="project" value="TreeGrafter"/>
</dbReference>
<accession>A0A2C5Y559</accession>
<dbReference type="EMBL" id="NJET01000073">
    <property type="protein sequence ID" value="PHH62372.1"/>
    <property type="molecule type" value="Genomic_DNA"/>
</dbReference>
<dbReference type="GO" id="GO:0030203">
    <property type="term" value="P:glycosaminoglycan metabolic process"/>
    <property type="evidence" value="ECO:0007669"/>
    <property type="project" value="TreeGrafter"/>
</dbReference>
<dbReference type="SUPFAM" id="SSF51445">
    <property type="entry name" value="(Trans)glycosidases"/>
    <property type="match status" value="1"/>
</dbReference>
<feature type="domain" description="Glycoside hydrolase family 20 catalytic" evidence="9">
    <location>
        <begin position="288"/>
        <end position="507"/>
    </location>
</feature>
<feature type="active site" description="Proton donor" evidence="7">
    <location>
        <position position="329"/>
    </location>
</feature>
<evidence type="ECO:0000259" key="9">
    <source>
        <dbReference type="Pfam" id="PF00728"/>
    </source>
</evidence>
<dbReference type="PRINTS" id="PR00738">
    <property type="entry name" value="GLHYDRLASE20"/>
</dbReference>
<dbReference type="AlphaFoldDB" id="A0A2C5Y559"/>
<evidence type="ECO:0000256" key="6">
    <source>
        <dbReference type="PIRNR" id="PIRNR001093"/>
    </source>
</evidence>
<dbReference type="Gene3D" id="3.20.20.80">
    <property type="entry name" value="Glycosidases"/>
    <property type="match status" value="1"/>
</dbReference>
<dbReference type="GO" id="GO:0016020">
    <property type="term" value="C:membrane"/>
    <property type="evidence" value="ECO:0007669"/>
    <property type="project" value="TreeGrafter"/>
</dbReference>
<feature type="signal peptide" evidence="8">
    <location>
        <begin position="1"/>
        <end position="19"/>
    </location>
</feature>
<keyword evidence="12" id="KW-1185">Reference proteome</keyword>
<evidence type="ECO:0000313" key="12">
    <source>
        <dbReference type="Proteomes" id="UP000226192"/>
    </source>
</evidence>
<comment type="caution">
    <text evidence="11">The sequence shown here is derived from an EMBL/GenBank/DDBJ whole genome shotgun (WGS) entry which is preliminary data.</text>
</comment>
<dbReference type="Pfam" id="PF00728">
    <property type="entry name" value="Glyco_hydro_20"/>
    <property type="match status" value="2"/>
</dbReference>
<comment type="similarity">
    <text evidence="2 6">Belongs to the glycosyl hydrolase 20 family.</text>
</comment>
<evidence type="ECO:0000256" key="7">
    <source>
        <dbReference type="PIRSR" id="PIRSR001093-1"/>
    </source>
</evidence>
<dbReference type="PANTHER" id="PTHR22600">
    <property type="entry name" value="BETA-HEXOSAMINIDASE"/>
    <property type="match status" value="1"/>
</dbReference>
<dbReference type="EC" id="3.2.1.52" evidence="6"/>
<dbReference type="InterPro" id="IPR025705">
    <property type="entry name" value="Beta_hexosaminidase_sua/sub"/>
</dbReference>
<evidence type="ECO:0000313" key="11">
    <source>
        <dbReference type="EMBL" id="PHH62372.1"/>
    </source>
</evidence>
<dbReference type="GO" id="GO:0005975">
    <property type="term" value="P:carbohydrate metabolic process"/>
    <property type="evidence" value="ECO:0007669"/>
    <property type="project" value="InterPro"/>
</dbReference>
<dbReference type="Pfam" id="PF14845">
    <property type="entry name" value="Glycohydro_20b2"/>
    <property type="match status" value="1"/>
</dbReference>
<evidence type="ECO:0000256" key="3">
    <source>
        <dbReference type="ARBA" id="ARBA00022801"/>
    </source>
</evidence>
<comment type="catalytic activity">
    <reaction evidence="1 6">
        <text>Hydrolysis of terminal non-reducing N-acetyl-D-hexosamine residues in N-acetyl-beta-D-hexosaminides.</text>
        <dbReference type="EC" id="3.2.1.52"/>
    </reaction>
</comment>
<evidence type="ECO:0000256" key="8">
    <source>
        <dbReference type="SAM" id="SignalP"/>
    </source>
</evidence>
<proteinExistence type="inferred from homology"/>
<dbReference type="InterPro" id="IPR029018">
    <property type="entry name" value="Hex-like_dom2"/>
</dbReference>
<dbReference type="Proteomes" id="UP000226192">
    <property type="component" value="Unassembled WGS sequence"/>
</dbReference>
<gene>
    <name evidence="11" type="ORF">CDD81_7168</name>
</gene>
<name>A0A2C5Y559_9HYPO</name>
<evidence type="ECO:0000256" key="5">
    <source>
        <dbReference type="ARBA" id="ARBA00023295"/>
    </source>
</evidence>
<protein>
    <recommendedName>
        <fullName evidence="6">Beta-hexosaminidase</fullName>
        <ecNumber evidence="6">3.2.1.52</ecNumber>
    </recommendedName>
</protein>
<sequence length="557" mass="62577">MSPMITLIVATFALSPAVALWPVPQELETGQDVLFINREIEVTYNDENLSHDADYKPPRGSNFTGKDVVQSGVSRALKGILDENFVPWKLRPRNSDFEPNADGDKTMIKNIKITQSEPDKPETFKPQAGDVDESYSLAISQGGEVTLECKTSTGCLYGLESFVQLFYKHSSMSEPMSYTPYAPIVVEDGPMFPHRGLIMDVARNWYPIEDIYRTLDAMSWNKMNRLHLHLTNTQSWPIEIPALPELAEKGAYSKGLTYSPDDIASIFEYATYRGISVIMEVDMPNHIEPPCGAFQMNNSKVYDFVTTLFDDLLPRILPYSAYMHTGGDEIYANDSAIDPTVQSNDTAVIAPLLDRFSNFTHTKVQEGGLTQVVWEDFITNWNQTLASDVVVQAWLGDDSVKSLINKGYKVIDSNLNFYYLDCGRGQWINYANGESFQKAYPFKDYCDPVKNWRLIYSHDPRAGLSGEAAERVLGGEVAAWSEMMDGINFDTTVWPRAAAAAEVWWSGRLDSSGQNRSQLDAAPRLSEMRERMVARGVRAFPVQMVYCTQGNKTECSL</sequence>
<reference evidence="11 12" key="1">
    <citation type="submission" date="2017-06" db="EMBL/GenBank/DDBJ databases">
        <title>Ant-infecting Ophiocordyceps genomes reveal a high diversity of potential behavioral manipulation genes and a possible major role for enterotoxins.</title>
        <authorList>
            <person name="De Bekker C."/>
            <person name="Evans H.C."/>
            <person name="Brachmann A."/>
            <person name="Hughes D.P."/>
        </authorList>
    </citation>
    <scope>NUCLEOTIDE SEQUENCE [LARGE SCALE GENOMIC DNA]</scope>
    <source>
        <strain evidence="11 12">Map64</strain>
    </source>
</reference>
<keyword evidence="8" id="KW-0732">Signal</keyword>